<reference evidence="2 3" key="1">
    <citation type="submission" date="2014-06" db="EMBL/GenBank/DDBJ databases">
        <title>Evolutionary Origins and Diversification of the Mycorrhizal Mutualists.</title>
        <authorList>
            <consortium name="DOE Joint Genome Institute"/>
            <consortium name="Mycorrhizal Genomics Consortium"/>
            <person name="Kohler A."/>
            <person name="Kuo A."/>
            <person name="Nagy L.G."/>
            <person name="Floudas D."/>
            <person name="Copeland A."/>
            <person name="Barry K.W."/>
            <person name="Cichocki N."/>
            <person name="Veneault-Fourrey C."/>
            <person name="LaButti K."/>
            <person name="Lindquist E.A."/>
            <person name="Lipzen A."/>
            <person name="Lundell T."/>
            <person name="Morin E."/>
            <person name="Murat C."/>
            <person name="Riley R."/>
            <person name="Ohm R."/>
            <person name="Sun H."/>
            <person name="Tunlid A."/>
            <person name="Henrissat B."/>
            <person name="Grigoriev I.V."/>
            <person name="Hibbett D.S."/>
            <person name="Martin F."/>
        </authorList>
    </citation>
    <scope>NUCLEOTIDE SEQUENCE [LARGE SCALE GENOMIC DNA]</scope>
    <source>
        <strain evidence="2 3">SS14</strain>
    </source>
</reference>
<evidence type="ECO:0000313" key="2">
    <source>
        <dbReference type="EMBL" id="KIJ37169.1"/>
    </source>
</evidence>
<feature type="region of interest" description="Disordered" evidence="1">
    <location>
        <begin position="785"/>
        <end position="804"/>
    </location>
</feature>
<protein>
    <submittedName>
        <fullName evidence="2">Uncharacterized protein</fullName>
    </submittedName>
</protein>
<feature type="region of interest" description="Disordered" evidence="1">
    <location>
        <begin position="828"/>
        <end position="871"/>
    </location>
</feature>
<dbReference type="Proteomes" id="UP000054279">
    <property type="component" value="Unassembled WGS sequence"/>
</dbReference>
<dbReference type="EMBL" id="KN837171">
    <property type="protein sequence ID" value="KIJ37169.1"/>
    <property type="molecule type" value="Genomic_DNA"/>
</dbReference>
<feature type="compositionally biased region" description="Basic and acidic residues" evidence="1">
    <location>
        <begin position="850"/>
        <end position="864"/>
    </location>
</feature>
<dbReference type="InterPro" id="IPR011990">
    <property type="entry name" value="TPR-like_helical_dom_sf"/>
</dbReference>
<dbReference type="OrthoDB" id="185373at2759"/>
<keyword evidence="3" id="KW-1185">Reference proteome</keyword>
<evidence type="ECO:0000313" key="3">
    <source>
        <dbReference type="Proteomes" id="UP000054279"/>
    </source>
</evidence>
<accession>A0A0C9UQY4</accession>
<sequence length="871" mass="100090">MLIFPVLSLGRILRSAPLLHTRQLTHTASLKSTLTPLKYFPPISTSSKGFTKLDLKVLSRLKGPLWCRTPLQVIKQCLIAGQITEARSAFRIGLRISPLRQSEKTHAEVITYYRLAIWLFAHAWDFDSAIMLVNQMIEQEMEVPVNVWMTLLYGTKHHHPEHVRQVCEVLAAAGRVGRMNDSAFTSLLHCFVRAGYPLERIKAITKKYVGRQPKGWVPGPGFFTPLIQSYTAHGDVIEAQAALQKYRDVLGKAKVMYRYRTLRKSYARLHRDFFRGWLAKSQLNVPKPNIEKPRRPVRHATPLSAPYTAYLELFQKRGVPVERLESTLSLLEGLMLQMKTDGIEPDIHFYNSLIRTLTAWVFGRVQRGKKDKIIDMIIDIYRQLITSPMYPFPNSSTFTHILRRFPLSKEPHIQRYTDKFSRRLVFRDLLIYASQEQSLEGPVKEQILTIDVCNAALSVFLKLQDYPAAIVVIRSIEDYSLNPNDETREHVREYIWEHAQRGSDPQWSARFLGDQPKEYEDCEAVISALSIHRAIYPRLSAQTWVLQEWVKRALKVKLGYQVSWGTASEEGDGDAEGSIRRALREMIPSEEASMEILKTKGEDGTAMIWDWKREQRKTKILQAIHDAPWIPKVVKEVTTQPVEEKTPDKGMQRLPTEAEVIREWNKTYRKNTLQALEDAPWKNVPKRGERNTSKKLAVEEPNLPDEGLQPMRTEAHGRVTIIKGRRESRRAVKASKILPDEGMQPLRTWIKRKREVRRTVAVEEPTLLSNEGLKPLIRRQTRLASATENPLPDEAEGLQHPKTRHTIGRQRLQQRRVFRLPTPVAEEGLRPLPTKALDILLHGPPEESETGEKTPEEESSREVSDSNVSTS</sequence>
<proteinExistence type="predicted"/>
<organism evidence="2 3">
    <name type="scientific">Sphaerobolus stellatus (strain SS14)</name>
    <dbReference type="NCBI Taxonomy" id="990650"/>
    <lineage>
        <taxon>Eukaryota</taxon>
        <taxon>Fungi</taxon>
        <taxon>Dikarya</taxon>
        <taxon>Basidiomycota</taxon>
        <taxon>Agaricomycotina</taxon>
        <taxon>Agaricomycetes</taxon>
        <taxon>Phallomycetidae</taxon>
        <taxon>Geastrales</taxon>
        <taxon>Sphaerobolaceae</taxon>
        <taxon>Sphaerobolus</taxon>
    </lineage>
</organism>
<dbReference type="AlphaFoldDB" id="A0A0C9UQY4"/>
<dbReference type="HOGENOM" id="CLU_329593_0_0_1"/>
<name>A0A0C9UQY4_SPHS4</name>
<evidence type="ECO:0000256" key="1">
    <source>
        <dbReference type="SAM" id="MobiDB-lite"/>
    </source>
</evidence>
<gene>
    <name evidence="2" type="ORF">M422DRAFT_781874</name>
</gene>
<dbReference type="Gene3D" id="1.25.40.10">
    <property type="entry name" value="Tetratricopeptide repeat domain"/>
    <property type="match status" value="1"/>
</dbReference>